<evidence type="ECO:0000313" key="7">
    <source>
        <dbReference type="Proteomes" id="UP000247696"/>
    </source>
</evidence>
<dbReference type="NCBIfam" id="TIGR00333">
    <property type="entry name" value="nrdI"/>
    <property type="match status" value="1"/>
</dbReference>
<evidence type="ECO:0000256" key="3">
    <source>
        <dbReference type="ARBA" id="ARBA00020129"/>
    </source>
</evidence>
<accession>A0A2Z3YQP8</accession>
<reference evidence="7" key="1">
    <citation type="submission" date="2017-11" db="EMBL/GenBank/DDBJ databases">
        <title>Otitis media/interna in a cat caused by the recently described species Corynebacterium provencense.</title>
        <authorList>
            <person name="Kittl S."/>
            <person name="Brodard I."/>
            <person name="Rychener L."/>
            <person name="Jores J."/>
            <person name="Roosje P."/>
            <person name="Gobeli Brawand S."/>
        </authorList>
    </citation>
    <scope>NUCLEOTIDE SEQUENCE [LARGE SCALE GENOMIC DNA]</scope>
    <source>
        <strain evidence="7">17KM38</strain>
    </source>
</reference>
<evidence type="ECO:0000256" key="1">
    <source>
        <dbReference type="ARBA" id="ARBA00003999"/>
    </source>
</evidence>
<dbReference type="GO" id="GO:0010181">
    <property type="term" value="F:FMN binding"/>
    <property type="evidence" value="ECO:0007669"/>
    <property type="project" value="InterPro"/>
</dbReference>
<sequence>MVLNSGGRSSPFLVYFSSASENTRRFIEAVGLPAARIPLRRKDDPLSVRRPYILLTPTYGGGDEGKAVPRQVIRFLNDPDNRRWIRGVITSGNINFGEAYCAAGRIISAKCRVPELYRFELLGTRRDVETVREGVTEFWRSGKADTDVPDRDRPHRETPHRGSPEEDRPDRTAVHDHSTEDRETA</sequence>
<evidence type="ECO:0000313" key="6">
    <source>
        <dbReference type="EMBL" id="AWT27272.1"/>
    </source>
</evidence>
<gene>
    <name evidence="6" type="primary">nrdI_2</name>
    <name evidence="4" type="synonym">nrdI</name>
    <name evidence="6" type="ORF">Csp1_25240</name>
</gene>
<dbReference type="InterPro" id="IPR004465">
    <property type="entry name" value="RNR_NrdI"/>
</dbReference>
<name>A0A2Z3YQP8_9CORY</name>
<dbReference type="PANTHER" id="PTHR37297:SF1">
    <property type="entry name" value="PROTEIN NRDI"/>
    <property type="match status" value="1"/>
</dbReference>
<dbReference type="STRING" id="1737425.GCA_900049755_01370"/>
<evidence type="ECO:0000256" key="4">
    <source>
        <dbReference type="HAMAP-Rule" id="MF_00128"/>
    </source>
</evidence>
<dbReference type="OrthoDB" id="350535at2"/>
<dbReference type="EMBL" id="CP024988">
    <property type="protein sequence ID" value="AWT27272.1"/>
    <property type="molecule type" value="Genomic_DNA"/>
</dbReference>
<proteinExistence type="inferred from homology"/>
<evidence type="ECO:0000256" key="5">
    <source>
        <dbReference type="SAM" id="MobiDB-lite"/>
    </source>
</evidence>
<dbReference type="InterPro" id="IPR029039">
    <property type="entry name" value="Flavoprotein-like_sf"/>
</dbReference>
<evidence type="ECO:0000256" key="2">
    <source>
        <dbReference type="ARBA" id="ARBA00009942"/>
    </source>
</evidence>
<protein>
    <recommendedName>
        <fullName evidence="3 4">Protein NrdI</fullName>
    </recommendedName>
</protein>
<dbReference type="AlphaFoldDB" id="A0A2Z3YQP8"/>
<organism evidence="6 7">
    <name type="scientific">Corynebacterium provencense</name>
    <dbReference type="NCBI Taxonomy" id="1737425"/>
    <lineage>
        <taxon>Bacteria</taxon>
        <taxon>Bacillati</taxon>
        <taxon>Actinomycetota</taxon>
        <taxon>Actinomycetes</taxon>
        <taxon>Mycobacteriales</taxon>
        <taxon>Corynebacteriaceae</taxon>
        <taxon>Corynebacterium</taxon>
    </lineage>
</organism>
<comment type="similarity">
    <text evidence="2 4">Belongs to the NrdI family.</text>
</comment>
<dbReference type="InterPro" id="IPR020852">
    <property type="entry name" value="RNR_Ib_NrdI_bac"/>
</dbReference>
<feature type="region of interest" description="Disordered" evidence="5">
    <location>
        <begin position="141"/>
        <end position="185"/>
    </location>
</feature>
<dbReference type="Proteomes" id="UP000247696">
    <property type="component" value="Chromosome"/>
</dbReference>
<keyword evidence="7" id="KW-1185">Reference proteome</keyword>
<dbReference type="SUPFAM" id="SSF52218">
    <property type="entry name" value="Flavoproteins"/>
    <property type="match status" value="1"/>
</dbReference>
<dbReference type="HAMAP" id="MF_00128">
    <property type="entry name" value="NrdI"/>
    <property type="match status" value="1"/>
</dbReference>
<dbReference type="Gene3D" id="3.40.50.360">
    <property type="match status" value="1"/>
</dbReference>
<dbReference type="PANTHER" id="PTHR37297">
    <property type="entry name" value="PROTEIN NRDI"/>
    <property type="match status" value="1"/>
</dbReference>
<dbReference type="KEGG" id="cpre:Csp1_25240"/>
<comment type="function">
    <text evidence="1 4">Probably involved in ribonucleotide reductase function.</text>
</comment>
<dbReference type="RefSeq" id="WP_110482235.1">
    <property type="nucleotide sequence ID" value="NZ_CP024988.1"/>
</dbReference>
<dbReference type="Pfam" id="PF07972">
    <property type="entry name" value="Flavodoxin_NdrI"/>
    <property type="match status" value="1"/>
</dbReference>